<comment type="caution">
    <text evidence="1">The sequence shown here is derived from an EMBL/GenBank/DDBJ whole genome shotgun (WGS) entry which is preliminary data.</text>
</comment>
<dbReference type="EMBL" id="QNBD01000147">
    <property type="protein sequence ID" value="RKX70192.1"/>
    <property type="molecule type" value="Genomic_DNA"/>
</dbReference>
<evidence type="ECO:0000313" key="1">
    <source>
        <dbReference type="EMBL" id="RKX70192.1"/>
    </source>
</evidence>
<dbReference type="Proteomes" id="UP000271125">
    <property type="component" value="Unassembled WGS sequence"/>
</dbReference>
<proteinExistence type="predicted"/>
<accession>A0A660SI25</accession>
<dbReference type="AlphaFoldDB" id="A0A660SI25"/>
<evidence type="ECO:0008006" key="3">
    <source>
        <dbReference type="Google" id="ProtNLM"/>
    </source>
</evidence>
<dbReference type="InterPro" id="IPR003772">
    <property type="entry name" value="YceD"/>
</dbReference>
<gene>
    <name evidence="1" type="ORF">DRP43_03615</name>
</gene>
<evidence type="ECO:0000313" key="2">
    <source>
        <dbReference type="Proteomes" id="UP000271125"/>
    </source>
</evidence>
<name>A0A660SI25_UNCT6</name>
<sequence length="150" mass="17678">MKELIIHSINIEGKNYFDFNIHADKLNIKEIPSNSLIKIKGSIENISLRFFVKCDIDFKLKLQCSRCLDYFETNFHEHTEVLYEKINNTNNNEEEPIEDSFTYEYRGNNINLTQMVYDTILLNKPMKPLCNPDCKGIKIKNRNINLNLTL</sequence>
<protein>
    <recommendedName>
        <fullName evidence="3">DUF177 domain-containing protein</fullName>
    </recommendedName>
</protein>
<organism evidence="1 2">
    <name type="scientific">candidate division TA06 bacterium</name>
    <dbReference type="NCBI Taxonomy" id="2250710"/>
    <lineage>
        <taxon>Bacteria</taxon>
        <taxon>Bacteria division TA06</taxon>
    </lineage>
</organism>
<dbReference type="Pfam" id="PF02620">
    <property type="entry name" value="YceD"/>
    <property type="match status" value="1"/>
</dbReference>
<reference evidence="1 2" key="1">
    <citation type="submission" date="2018-06" db="EMBL/GenBank/DDBJ databases">
        <title>Extensive metabolic versatility and redundancy in microbially diverse, dynamic hydrothermal sediments.</title>
        <authorList>
            <person name="Dombrowski N."/>
            <person name="Teske A."/>
            <person name="Baker B.J."/>
        </authorList>
    </citation>
    <scope>NUCLEOTIDE SEQUENCE [LARGE SCALE GENOMIC DNA]</scope>
    <source>
        <strain evidence="1">B10_G13</strain>
    </source>
</reference>